<keyword evidence="4 6" id="KW-0808">Transferase</keyword>
<keyword evidence="6" id="KW-0963">Cytoplasm</keyword>
<evidence type="ECO:0000256" key="3">
    <source>
        <dbReference type="ARBA" id="ARBA00022603"/>
    </source>
</evidence>
<gene>
    <name evidence="6" type="primary">rsmH</name>
    <name evidence="7" type="ordered locus">Tter_1616</name>
</gene>
<dbReference type="STRING" id="525904.Tter_1616"/>
<evidence type="ECO:0000256" key="6">
    <source>
        <dbReference type="HAMAP-Rule" id="MF_01007"/>
    </source>
</evidence>
<sequence>MHTSVLLDESIALLDIHPNGKYIDATLGAGGHAEKMLERSSPSGRVLGLDADPRAIELAQQRLGRFVGRYVLVHTNFRYIEQAATEHDFNPCDGVLFDLGISSMQVDAWAAGFSFRRDEPLDMRFDPTSGKTAADIIRESSEQELARIIWEYGEEPKSRQIARAIKSSREPIITTVQLVQAVESVYKGKRSRIHPATRTFQALRIAVNDELDALQEGLAGALRVLRVGGRLVVISFHSLEDRIVKHFMRERSKGCICPPEQLVCTCNHRPEIKVLTRKPIVPSEEEVKVNPRSRSAKLRAAEKL</sequence>
<dbReference type="HOGENOM" id="CLU_038422_3_0_0"/>
<evidence type="ECO:0000256" key="4">
    <source>
        <dbReference type="ARBA" id="ARBA00022679"/>
    </source>
</evidence>
<evidence type="ECO:0000256" key="1">
    <source>
        <dbReference type="ARBA" id="ARBA00010396"/>
    </source>
</evidence>
<dbReference type="CDD" id="cd02440">
    <property type="entry name" value="AdoMet_MTases"/>
    <property type="match status" value="1"/>
</dbReference>
<dbReference type="SUPFAM" id="SSF81799">
    <property type="entry name" value="Putative methyltransferase TM0872, insert domain"/>
    <property type="match status" value="1"/>
</dbReference>
<comment type="function">
    <text evidence="6">Specifically methylates the N4 position of cytidine in position 1402 (C1402) of 16S rRNA.</text>
</comment>
<dbReference type="Gene3D" id="1.10.150.170">
    <property type="entry name" value="Putative methyltransferase TM0872, insert domain"/>
    <property type="match status" value="1"/>
</dbReference>
<keyword evidence="2 6" id="KW-0698">rRNA processing</keyword>
<keyword evidence="3 6" id="KW-0489">Methyltransferase</keyword>
<organism evidence="7 8">
    <name type="scientific">Thermobaculum terrenum (strain ATCC BAA-798 / CCMEE 7001 / YNP1)</name>
    <dbReference type="NCBI Taxonomy" id="525904"/>
    <lineage>
        <taxon>Bacteria</taxon>
        <taxon>Bacillati</taxon>
        <taxon>Chloroflexota</taxon>
        <taxon>Chloroflexia</taxon>
        <taxon>Candidatus Thermobaculales</taxon>
        <taxon>Candidatus Thermobaculaceae</taxon>
        <taxon>Thermobaculum</taxon>
    </lineage>
</organism>
<dbReference type="EMBL" id="CP001825">
    <property type="protein sequence ID" value="ACZ42522.1"/>
    <property type="molecule type" value="Genomic_DNA"/>
</dbReference>
<dbReference type="RefSeq" id="WP_012875556.1">
    <property type="nucleotide sequence ID" value="NC_013525.1"/>
</dbReference>
<dbReference type="KEGG" id="ttr:Tter_1616"/>
<dbReference type="AlphaFoldDB" id="D1CCK7"/>
<evidence type="ECO:0000313" key="8">
    <source>
        <dbReference type="Proteomes" id="UP000000323"/>
    </source>
</evidence>
<name>D1CCK7_THET1</name>
<dbReference type="InterPro" id="IPR029063">
    <property type="entry name" value="SAM-dependent_MTases_sf"/>
</dbReference>
<dbReference type="InterPro" id="IPR023397">
    <property type="entry name" value="SAM-dep_MeTrfase_MraW_recog"/>
</dbReference>
<feature type="binding site" evidence="6">
    <location>
        <position position="50"/>
    </location>
    <ligand>
        <name>S-adenosyl-L-methionine</name>
        <dbReference type="ChEBI" id="CHEBI:59789"/>
    </ligand>
</feature>
<feature type="binding site" evidence="6">
    <location>
        <begin position="30"/>
        <end position="32"/>
    </location>
    <ligand>
        <name>S-adenosyl-L-methionine</name>
        <dbReference type="ChEBI" id="CHEBI:59789"/>
    </ligand>
</feature>
<dbReference type="NCBIfam" id="TIGR00006">
    <property type="entry name" value="16S rRNA (cytosine(1402)-N(4))-methyltransferase RsmH"/>
    <property type="match status" value="1"/>
</dbReference>
<dbReference type="eggNOG" id="COG0275">
    <property type="taxonomic scope" value="Bacteria"/>
</dbReference>
<dbReference type="Gene3D" id="3.40.50.150">
    <property type="entry name" value="Vaccinia Virus protein VP39"/>
    <property type="match status" value="1"/>
</dbReference>
<keyword evidence="8" id="KW-1185">Reference proteome</keyword>
<comment type="subcellular location">
    <subcellularLocation>
        <location evidence="6">Cytoplasm</location>
    </subcellularLocation>
</comment>
<dbReference type="SUPFAM" id="SSF53335">
    <property type="entry name" value="S-adenosyl-L-methionine-dependent methyltransferases"/>
    <property type="match status" value="1"/>
</dbReference>
<feature type="binding site" evidence="6">
    <location>
        <position position="77"/>
    </location>
    <ligand>
        <name>S-adenosyl-L-methionine</name>
        <dbReference type="ChEBI" id="CHEBI:59789"/>
    </ligand>
</feature>
<reference evidence="8" key="1">
    <citation type="journal article" date="2010" name="Stand. Genomic Sci.">
        <title>Complete genome sequence of 'Thermobaculum terrenum' type strain (YNP1).</title>
        <authorList>
            <person name="Kiss H."/>
            <person name="Cleland D."/>
            <person name="Lapidus A."/>
            <person name="Lucas S."/>
            <person name="Glavina Del Rio T."/>
            <person name="Nolan M."/>
            <person name="Tice H."/>
            <person name="Han C."/>
            <person name="Goodwin L."/>
            <person name="Pitluck S."/>
            <person name="Liolios K."/>
            <person name="Ivanova N."/>
            <person name="Mavromatis K."/>
            <person name="Ovchinnikova G."/>
            <person name="Pati A."/>
            <person name="Chen A."/>
            <person name="Palaniappan K."/>
            <person name="Land M."/>
            <person name="Hauser L."/>
            <person name="Chang Y."/>
            <person name="Jeffries C."/>
            <person name="Lu M."/>
            <person name="Brettin T."/>
            <person name="Detter J."/>
            <person name="Goker M."/>
            <person name="Tindall B."/>
            <person name="Beck B."/>
            <person name="McDermott T."/>
            <person name="Woyke T."/>
            <person name="Bristow J."/>
            <person name="Eisen J."/>
            <person name="Markowitz V."/>
            <person name="Hugenholtz P."/>
            <person name="Kyrpides N."/>
            <person name="Klenk H."/>
            <person name="Cheng J."/>
        </authorList>
    </citation>
    <scope>NUCLEOTIDE SEQUENCE [LARGE SCALE GENOMIC DNA]</scope>
    <source>
        <strain evidence="8">ATCC BAA-798 / YNP1</strain>
    </source>
</reference>
<feature type="binding site" evidence="6">
    <location>
        <position position="98"/>
    </location>
    <ligand>
        <name>S-adenosyl-L-methionine</name>
        <dbReference type="ChEBI" id="CHEBI:59789"/>
    </ligand>
</feature>
<dbReference type="Proteomes" id="UP000000323">
    <property type="component" value="Chromosome 1"/>
</dbReference>
<dbReference type="PIRSF" id="PIRSF004486">
    <property type="entry name" value="MraW"/>
    <property type="match status" value="1"/>
</dbReference>
<dbReference type="HAMAP" id="MF_01007">
    <property type="entry name" value="16SrRNA_methyltr_H"/>
    <property type="match status" value="1"/>
</dbReference>
<dbReference type="Pfam" id="PF01795">
    <property type="entry name" value="Methyltransf_5"/>
    <property type="match status" value="1"/>
</dbReference>
<evidence type="ECO:0000256" key="5">
    <source>
        <dbReference type="ARBA" id="ARBA00022691"/>
    </source>
</evidence>
<comment type="similarity">
    <text evidence="1 6">Belongs to the methyltransferase superfamily. RsmH family.</text>
</comment>
<protein>
    <recommendedName>
        <fullName evidence="6">Ribosomal RNA small subunit methyltransferase H</fullName>
        <ecNumber evidence="6">2.1.1.199</ecNumber>
    </recommendedName>
    <alternativeName>
        <fullName evidence="6">16S rRNA m(4)C1402 methyltransferase</fullName>
    </alternativeName>
    <alternativeName>
        <fullName evidence="6">rRNA (cytosine-N(4)-)-methyltransferase RsmH</fullName>
    </alternativeName>
</protein>
<dbReference type="GO" id="GO:0071424">
    <property type="term" value="F:rRNA (cytosine-N4-)-methyltransferase activity"/>
    <property type="evidence" value="ECO:0007669"/>
    <property type="project" value="UniProtKB-UniRule"/>
</dbReference>
<proteinExistence type="inferred from homology"/>
<evidence type="ECO:0000313" key="7">
    <source>
        <dbReference type="EMBL" id="ACZ42522.1"/>
    </source>
</evidence>
<dbReference type="GO" id="GO:0070475">
    <property type="term" value="P:rRNA base methylation"/>
    <property type="evidence" value="ECO:0007669"/>
    <property type="project" value="UniProtKB-UniRule"/>
</dbReference>
<dbReference type="PANTHER" id="PTHR11265:SF0">
    <property type="entry name" value="12S RRNA N4-METHYLCYTIDINE METHYLTRANSFERASE"/>
    <property type="match status" value="1"/>
</dbReference>
<dbReference type="EC" id="2.1.1.199" evidence="6"/>
<feature type="binding site" evidence="6">
    <location>
        <position position="105"/>
    </location>
    <ligand>
        <name>S-adenosyl-L-methionine</name>
        <dbReference type="ChEBI" id="CHEBI:59789"/>
    </ligand>
</feature>
<evidence type="ECO:0000256" key="2">
    <source>
        <dbReference type="ARBA" id="ARBA00022552"/>
    </source>
</evidence>
<accession>D1CCK7</accession>
<keyword evidence="5 6" id="KW-0949">S-adenosyl-L-methionine</keyword>
<dbReference type="PANTHER" id="PTHR11265">
    <property type="entry name" value="S-ADENOSYL-METHYLTRANSFERASE MRAW"/>
    <property type="match status" value="1"/>
</dbReference>
<dbReference type="GO" id="GO:0005737">
    <property type="term" value="C:cytoplasm"/>
    <property type="evidence" value="ECO:0007669"/>
    <property type="project" value="UniProtKB-SubCell"/>
</dbReference>
<dbReference type="InterPro" id="IPR002903">
    <property type="entry name" value="RsmH"/>
</dbReference>
<comment type="catalytic activity">
    <reaction evidence="6">
        <text>cytidine(1402) in 16S rRNA + S-adenosyl-L-methionine = N(4)-methylcytidine(1402) in 16S rRNA + S-adenosyl-L-homocysteine + H(+)</text>
        <dbReference type="Rhea" id="RHEA:42928"/>
        <dbReference type="Rhea" id="RHEA-COMP:10286"/>
        <dbReference type="Rhea" id="RHEA-COMP:10287"/>
        <dbReference type="ChEBI" id="CHEBI:15378"/>
        <dbReference type="ChEBI" id="CHEBI:57856"/>
        <dbReference type="ChEBI" id="CHEBI:59789"/>
        <dbReference type="ChEBI" id="CHEBI:74506"/>
        <dbReference type="ChEBI" id="CHEBI:82748"/>
        <dbReference type="EC" id="2.1.1.199"/>
    </reaction>
</comment>